<dbReference type="Gene3D" id="3.40.50.1820">
    <property type="entry name" value="alpha/beta hydrolase"/>
    <property type="match status" value="1"/>
</dbReference>
<dbReference type="GO" id="GO:0005576">
    <property type="term" value="C:extracellular region"/>
    <property type="evidence" value="ECO:0007669"/>
    <property type="project" value="UniProtKB-SubCell"/>
</dbReference>
<feature type="compositionally biased region" description="Low complexity" evidence="4">
    <location>
        <begin position="1178"/>
        <end position="1193"/>
    </location>
</feature>
<sequence>MNKILYLGLIYLIFFNVYGQQDTLILSSGSGVIDVSILQDQRSGYEYRANTTYGSHQRIEATAWTVSGQKYFYRTLLKFDLSQIPSGSTILSAKLKLYSDPAVTSSSAYNGNSQLSGSNAVNLEKITESWNETTVTWNNQPNSDILESVWVQPSSTTTENIEINILEFVNEWLSDPSSNFGLKFKLDNEVYYRARNYASTNHPNSSIHPKLEIIYSTDGIEYSDLFQNNIDHTFEFVDRSETQTGLLKEYGLDHINLETFNGQESDSNVVSMDQGLRIYSSLYSMQFYNDIGMLTPDEFQQKIKTKALENTDVTNIVSIYYEYDIIKNDAFLNSLFEVQNDQIYDVDGRPTRPYELRETFAVFPTRHYFEGKQQIFRFSSELYETNTTKTLTKISAYFNDGNGFSDYQMDQDIVINYPTDGQKTLIFSFHYDDGTVKTVSSKIVINKASPTNYRGYTIYSQYPPEMEIVGTRPYNGEVKKGLVTLLFSPDGIFDKPFIVVEGFDIWKIKDETNPYLNNNYESMFWRSKDGGLSVQLPSGKNFIQELSDQGYDLVFVDYDDGTADIRQNAYMFEEVLNWVNQTKVGTQENVVIGYSMGGLVAKVALREMEMRGDDHQVSHYISYDTPHLGANVPIGGQAAIKHLTGIGVKLGLPPLLLVKTPWKISDFVPELKELNVGLAYADLPAAKQMIINRVVGGGDNLEIDNGIHDSFVNYLNNTLGMPQNARNLAISNGSECGGDIGFTAGESFADGKGLVYNPSYWQGLAFAGLAFTNYYKASGGIFLNVFSTDTDVNFRTDIRSAKTSGERVYLGELEIYREILWGLGHDTDVVFSKDYRPEGIKIQPYDNASGGLFDLSTLEIADTLPGNIPVDIKKFSFVPVISALNIGQGNLTVDESDLFKSYSQIRELDLSEYTDFDNYFITAGNTPHTKMTKESADWILKEITTNNSFYSCYSTCGDPNIFQIAGSSSICGEETYFIEGVSPNAQLNYSWSYSNTLDYISGQNTNSLTVVPNGTTGPTYVKVVISDNCGSMPEIVKEITLGSPDVSQTGVYGNQNIYLGTISSVTVQNLPEYTSFDWVIPQGCSTDNSGRLRCWNEISNSSPNGLTYTAGTLGYHNITLQLSNECGTKSVSLPVIVSDNTQPFSMSTSISPNPSDDGNFNVTVSDSSEPETYGSRLSSSETQNTSINSSNIKTSQTSRINNTIFDVEVIDYNGVLMYKNTFSESNFTMNLQNLPDGNYWVIITIDGQRLSEQQIILDRQ</sequence>
<dbReference type="AlphaFoldDB" id="A0A848J751"/>
<feature type="domain" description="Carbohydrate-binding module family 96" evidence="7">
    <location>
        <begin position="49"/>
        <end position="204"/>
    </location>
</feature>
<comment type="caution">
    <text evidence="8">The sequence shown here is derived from an EMBL/GenBank/DDBJ whole genome shotgun (WGS) entry which is preliminary data.</text>
</comment>
<dbReference type="EMBL" id="JABBNU010000012">
    <property type="protein sequence ID" value="NMM50330.1"/>
    <property type="molecule type" value="Genomic_DNA"/>
</dbReference>
<feature type="domain" description="DUF676" evidence="5">
    <location>
        <begin position="572"/>
        <end position="631"/>
    </location>
</feature>
<keyword evidence="3" id="KW-0732">Signal</keyword>
<organism evidence="8 9">
    <name type="scientific">Marinigracilibium pacificum</name>
    <dbReference type="NCBI Taxonomy" id="2729599"/>
    <lineage>
        <taxon>Bacteria</taxon>
        <taxon>Pseudomonadati</taxon>
        <taxon>Bacteroidota</taxon>
        <taxon>Cytophagia</taxon>
        <taxon>Cytophagales</taxon>
        <taxon>Flammeovirgaceae</taxon>
        <taxon>Marinigracilibium</taxon>
    </lineage>
</organism>
<evidence type="ECO:0000259" key="5">
    <source>
        <dbReference type="Pfam" id="PF05057"/>
    </source>
</evidence>
<feature type="region of interest" description="Disordered" evidence="4">
    <location>
        <begin position="1146"/>
        <end position="1193"/>
    </location>
</feature>
<dbReference type="InterPro" id="IPR055372">
    <property type="entry name" value="CBM96"/>
</dbReference>
<dbReference type="SUPFAM" id="SSF53474">
    <property type="entry name" value="alpha/beta-Hydrolases"/>
    <property type="match status" value="1"/>
</dbReference>
<comment type="subcellular location">
    <subcellularLocation>
        <location evidence="1">Secreted</location>
    </subcellularLocation>
</comment>
<gene>
    <name evidence="8" type="ORF">HH304_18115</name>
</gene>
<evidence type="ECO:0000256" key="3">
    <source>
        <dbReference type="ARBA" id="ARBA00022729"/>
    </source>
</evidence>
<evidence type="ECO:0000259" key="7">
    <source>
        <dbReference type="Pfam" id="PF24517"/>
    </source>
</evidence>
<feature type="domain" description="PKD-like" evidence="6">
    <location>
        <begin position="961"/>
        <end position="1033"/>
    </location>
</feature>
<dbReference type="Gene3D" id="2.60.120.970">
    <property type="match status" value="1"/>
</dbReference>
<accession>A0A848J751</accession>
<dbReference type="RefSeq" id="WP_169684694.1">
    <property type="nucleotide sequence ID" value="NZ_JABBNU010000012.1"/>
</dbReference>
<dbReference type="InterPro" id="IPR007751">
    <property type="entry name" value="DUF676_lipase-like"/>
</dbReference>
<protein>
    <submittedName>
        <fullName evidence="8">DNRLRE domain-containing protein</fullName>
    </submittedName>
</protein>
<dbReference type="Pfam" id="PF24517">
    <property type="entry name" value="CBM96"/>
    <property type="match status" value="1"/>
</dbReference>
<evidence type="ECO:0000259" key="6">
    <source>
        <dbReference type="Pfam" id="PF19408"/>
    </source>
</evidence>
<proteinExistence type="predicted"/>
<dbReference type="InterPro" id="IPR045829">
    <property type="entry name" value="PKD_6"/>
</dbReference>
<keyword evidence="2" id="KW-0964">Secreted</keyword>
<dbReference type="Pfam" id="PF05057">
    <property type="entry name" value="DUF676"/>
    <property type="match status" value="1"/>
</dbReference>
<dbReference type="Proteomes" id="UP000559010">
    <property type="component" value="Unassembled WGS sequence"/>
</dbReference>
<evidence type="ECO:0000313" key="8">
    <source>
        <dbReference type="EMBL" id="NMM50330.1"/>
    </source>
</evidence>
<keyword evidence="9" id="KW-1185">Reference proteome</keyword>
<dbReference type="NCBIfam" id="NF033679">
    <property type="entry name" value="DNRLRE_dom"/>
    <property type="match status" value="1"/>
</dbReference>
<evidence type="ECO:0000256" key="2">
    <source>
        <dbReference type="ARBA" id="ARBA00022525"/>
    </source>
</evidence>
<dbReference type="InterPro" id="IPR029058">
    <property type="entry name" value="AB_hydrolase_fold"/>
</dbReference>
<evidence type="ECO:0000256" key="4">
    <source>
        <dbReference type="SAM" id="MobiDB-lite"/>
    </source>
</evidence>
<evidence type="ECO:0000313" key="9">
    <source>
        <dbReference type="Proteomes" id="UP000559010"/>
    </source>
</evidence>
<dbReference type="Pfam" id="PF19408">
    <property type="entry name" value="PKD_6"/>
    <property type="match status" value="1"/>
</dbReference>
<evidence type="ECO:0000256" key="1">
    <source>
        <dbReference type="ARBA" id="ARBA00004613"/>
    </source>
</evidence>
<name>A0A848J751_9BACT</name>
<reference evidence="8 9" key="1">
    <citation type="submission" date="2020-04" db="EMBL/GenBank/DDBJ databases">
        <title>Flammeovirgaceae bacterium KN852 isolated from deep sea.</title>
        <authorList>
            <person name="Zhang D.-C."/>
        </authorList>
    </citation>
    <scope>NUCLEOTIDE SEQUENCE [LARGE SCALE GENOMIC DNA]</scope>
    <source>
        <strain evidence="8 9">KN852</strain>
    </source>
</reference>
<feature type="compositionally biased region" description="Polar residues" evidence="4">
    <location>
        <begin position="1146"/>
        <end position="1167"/>
    </location>
</feature>